<dbReference type="GO" id="GO:2000406">
    <property type="term" value="P:positive regulation of T cell migration"/>
    <property type="evidence" value="ECO:0007669"/>
    <property type="project" value="TreeGrafter"/>
</dbReference>
<dbReference type="GO" id="GO:0002720">
    <property type="term" value="P:positive regulation of cytokine production involved in immune response"/>
    <property type="evidence" value="ECO:0007669"/>
    <property type="project" value="TreeGrafter"/>
</dbReference>
<dbReference type="PROSITE" id="PS00652">
    <property type="entry name" value="TNFR_NGFR_1"/>
    <property type="match status" value="1"/>
</dbReference>
<evidence type="ECO:0000259" key="2">
    <source>
        <dbReference type="PROSITE" id="PS00652"/>
    </source>
</evidence>
<feature type="domain" description="TNFR-Cys" evidence="2">
    <location>
        <begin position="29"/>
        <end position="63"/>
    </location>
</feature>
<dbReference type="InterPro" id="IPR001368">
    <property type="entry name" value="TNFR/NGFR_Cys_rich_reg"/>
</dbReference>
<keyword evidence="1" id="KW-0732">Signal</keyword>
<dbReference type="GO" id="GO:0050830">
    <property type="term" value="P:defense response to Gram-positive bacterium"/>
    <property type="evidence" value="ECO:0007669"/>
    <property type="project" value="TreeGrafter"/>
</dbReference>
<dbReference type="Gene3D" id="2.10.50.10">
    <property type="entry name" value="Tumor Necrosis Factor Receptor, subunit A, domain 2"/>
    <property type="match status" value="1"/>
</dbReference>
<feature type="chain" id="PRO_5034437232" description="TNFR-Cys domain-containing protein" evidence="1">
    <location>
        <begin position="24"/>
        <end position="192"/>
    </location>
</feature>
<dbReference type="GO" id="GO:0009897">
    <property type="term" value="C:external side of plasma membrane"/>
    <property type="evidence" value="ECO:0007669"/>
    <property type="project" value="TreeGrafter"/>
</dbReference>
<evidence type="ECO:0000313" key="4">
    <source>
        <dbReference type="Proteomes" id="UP000694558"/>
    </source>
</evidence>
<proteinExistence type="predicted"/>
<dbReference type="FunFam" id="2.10.50.10:FF:000007">
    <property type="entry name" value="TNF receptor superfamily member 14"/>
    <property type="match status" value="1"/>
</dbReference>
<dbReference type="AlphaFoldDB" id="A0A8D3D034"/>
<dbReference type="SUPFAM" id="SSF57586">
    <property type="entry name" value="TNF receptor-like"/>
    <property type="match status" value="1"/>
</dbReference>
<evidence type="ECO:0000256" key="1">
    <source>
        <dbReference type="SAM" id="SignalP"/>
    </source>
</evidence>
<dbReference type="PANTHER" id="PTHR46838:SF1">
    <property type="entry name" value="TUMOR NECROSIS FACTOR RECEPTOR SUPERFAMILY MEMBER 14"/>
    <property type="match status" value="1"/>
</dbReference>
<name>A0A8D3D034_SCOMX</name>
<reference evidence="3" key="2">
    <citation type="submission" date="2025-08" db="UniProtKB">
        <authorList>
            <consortium name="Ensembl"/>
        </authorList>
    </citation>
    <scope>IDENTIFICATION</scope>
</reference>
<protein>
    <recommendedName>
        <fullName evidence="2">TNFR-Cys domain-containing protein</fullName>
    </recommendedName>
</protein>
<accession>A0A8D3D034</accession>
<dbReference type="GO" id="GO:0046642">
    <property type="term" value="P:negative regulation of alpha-beta T cell proliferation"/>
    <property type="evidence" value="ECO:0007669"/>
    <property type="project" value="TreeGrafter"/>
</dbReference>
<dbReference type="Ensembl" id="ENSSMAT00000055784.1">
    <property type="protein sequence ID" value="ENSSMAP00000052892.1"/>
    <property type="gene ID" value="ENSSMAG00000022970.1"/>
</dbReference>
<dbReference type="Proteomes" id="UP000694558">
    <property type="component" value="Chromosome 11"/>
</dbReference>
<feature type="signal peptide" evidence="1">
    <location>
        <begin position="1"/>
        <end position="23"/>
    </location>
</feature>
<evidence type="ECO:0000313" key="3">
    <source>
        <dbReference type="Ensembl" id="ENSSMAP00000052892.1"/>
    </source>
</evidence>
<organism evidence="3 4">
    <name type="scientific">Scophthalmus maximus</name>
    <name type="common">Turbot</name>
    <name type="synonym">Psetta maxima</name>
    <dbReference type="NCBI Taxonomy" id="52904"/>
    <lineage>
        <taxon>Eukaryota</taxon>
        <taxon>Metazoa</taxon>
        <taxon>Chordata</taxon>
        <taxon>Craniata</taxon>
        <taxon>Vertebrata</taxon>
        <taxon>Euteleostomi</taxon>
        <taxon>Actinopterygii</taxon>
        <taxon>Neopterygii</taxon>
        <taxon>Teleostei</taxon>
        <taxon>Neoteleostei</taxon>
        <taxon>Acanthomorphata</taxon>
        <taxon>Carangaria</taxon>
        <taxon>Pleuronectiformes</taxon>
        <taxon>Pleuronectoidei</taxon>
        <taxon>Scophthalmidae</taxon>
        <taxon>Scophthalmus</taxon>
    </lineage>
</organism>
<dbReference type="GO" id="GO:0050829">
    <property type="term" value="P:defense response to Gram-negative bacterium"/>
    <property type="evidence" value="ECO:0007669"/>
    <property type="project" value="TreeGrafter"/>
</dbReference>
<sequence>MKSTRKSLAAASVLLIFLINVFSGNTLTCHPETEYPIGDECCPLCPPGKRVKTDCTEYRSTSCLPCVNRTSFTTHPNGLRECFPCASCGSANGLFARHNLGKSLADDTGCSIAEKHTLCARGQRIKEPGKKNLSVTSLTDVPSLINGGLNSMLHSCVMHLSFCIQKYFEILLLFLHTPSIDFASHSCLACDH</sequence>
<dbReference type="PANTHER" id="PTHR46838">
    <property type="entry name" value="TUMOR NECROSIS FACTOR RECEPTOR SUPERFAMILY MEMBER 14"/>
    <property type="match status" value="1"/>
</dbReference>
<dbReference type="GeneTree" id="ENSGT01040000244715"/>
<reference evidence="3" key="1">
    <citation type="submission" date="2023-05" db="EMBL/GenBank/DDBJ databases">
        <title>High-quality long-read genome of Scophthalmus maximus.</title>
        <authorList>
            <person name="Lien S."/>
            <person name="Martinez P."/>
        </authorList>
    </citation>
    <scope>NUCLEOTIDE SEQUENCE [LARGE SCALE GENOMIC DNA]</scope>
</reference>